<dbReference type="SMART" id="SM00421">
    <property type="entry name" value="HTH_LUXR"/>
    <property type="match status" value="1"/>
</dbReference>
<dbReference type="Pfam" id="PF00072">
    <property type="entry name" value="Response_reg"/>
    <property type="match status" value="1"/>
</dbReference>
<dbReference type="CDD" id="cd17535">
    <property type="entry name" value="REC_NarL-like"/>
    <property type="match status" value="1"/>
</dbReference>
<dbReference type="PROSITE" id="PS50043">
    <property type="entry name" value="HTH_LUXR_2"/>
    <property type="match status" value="1"/>
</dbReference>
<feature type="domain" description="Response regulatory" evidence="7">
    <location>
        <begin position="3"/>
        <end position="119"/>
    </location>
</feature>
<dbReference type="CDD" id="cd06170">
    <property type="entry name" value="LuxR_C_like"/>
    <property type="match status" value="1"/>
</dbReference>
<evidence type="ECO:0000256" key="4">
    <source>
        <dbReference type="ARBA" id="ARBA00023163"/>
    </source>
</evidence>
<dbReference type="SMART" id="SM00448">
    <property type="entry name" value="REC"/>
    <property type="match status" value="1"/>
</dbReference>
<keyword evidence="2" id="KW-0805">Transcription regulation</keyword>
<dbReference type="InterPro" id="IPR016032">
    <property type="entry name" value="Sig_transdc_resp-reg_C-effctor"/>
</dbReference>
<comment type="caution">
    <text evidence="8">The sequence shown here is derived from an EMBL/GenBank/DDBJ whole genome shotgun (WGS) entry which is preliminary data.</text>
</comment>
<accession>A0ABT6TA63</accession>
<reference evidence="8" key="1">
    <citation type="submission" date="2023-04" db="EMBL/GenBank/DDBJ databases">
        <title>Comparative genomic analysis of Cohnella hashimotonis sp. nov., isolated from the International Space Station.</title>
        <authorList>
            <person name="Venkateswaran K."/>
            <person name="Simpson A."/>
        </authorList>
    </citation>
    <scope>NUCLEOTIDE SEQUENCE</scope>
    <source>
        <strain evidence="8">F6_2S_P_1</strain>
    </source>
</reference>
<dbReference type="InterPro" id="IPR039420">
    <property type="entry name" value="WalR-like"/>
</dbReference>
<evidence type="ECO:0000259" key="7">
    <source>
        <dbReference type="PROSITE" id="PS50110"/>
    </source>
</evidence>
<gene>
    <name evidence="8" type="ORF">KB449_02045</name>
</gene>
<evidence type="ECO:0000313" key="9">
    <source>
        <dbReference type="Proteomes" id="UP001161691"/>
    </source>
</evidence>
<sequence length="229" mass="25705">MIRVVIADDQTLMRDGLQTIIDLQKDMQVVGAAENGEQACELVRELRPDLVLMDIRMPLRDGIESTKTIKREHPDTAVLILTTFAEDEYIVDALANGACGYMLKDLPALKIVESIRDAVKGQLMLPASVAAKLASRLAFLSKAPADVLDPKRLRQEMIRFTDREKKVILLMLEGRSNREMAEFLFMSEGTVKNYVSVIYQKIGTNDRAKALLLLQGLMREEEPEGRDAD</sequence>
<dbReference type="RefSeq" id="WP_282906767.1">
    <property type="nucleotide sequence ID" value="NZ_JAGRPV010000001.1"/>
</dbReference>
<dbReference type="PROSITE" id="PS50110">
    <property type="entry name" value="RESPONSE_REGULATORY"/>
    <property type="match status" value="1"/>
</dbReference>
<feature type="modified residue" description="4-aspartylphosphate" evidence="5">
    <location>
        <position position="54"/>
    </location>
</feature>
<evidence type="ECO:0000256" key="3">
    <source>
        <dbReference type="ARBA" id="ARBA00023125"/>
    </source>
</evidence>
<evidence type="ECO:0000256" key="2">
    <source>
        <dbReference type="ARBA" id="ARBA00023015"/>
    </source>
</evidence>
<dbReference type="SUPFAM" id="SSF46894">
    <property type="entry name" value="C-terminal effector domain of the bipartite response regulators"/>
    <property type="match status" value="1"/>
</dbReference>
<protein>
    <submittedName>
        <fullName evidence="8">Response regulator transcription factor</fullName>
    </submittedName>
</protein>
<dbReference type="InterPro" id="IPR058245">
    <property type="entry name" value="NreC/VraR/RcsB-like_REC"/>
</dbReference>
<dbReference type="InterPro" id="IPR001789">
    <property type="entry name" value="Sig_transdc_resp-reg_receiver"/>
</dbReference>
<dbReference type="PANTHER" id="PTHR43214:SF43">
    <property type="entry name" value="TWO-COMPONENT RESPONSE REGULATOR"/>
    <property type="match status" value="1"/>
</dbReference>
<evidence type="ECO:0000256" key="1">
    <source>
        <dbReference type="ARBA" id="ARBA00022553"/>
    </source>
</evidence>
<dbReference type="SUPFAM" id="SSF52172">
    <property type="entry name" value="CheY-like"/>
    <property type="match status" value="1"/>
</dbReference>
<feature type="domain" description="HTH luxR-type" evidence="6">
    <location>
        <begin position="153"/>
        <end position="218"/>
    </location>
</feature>
<evidence type="ECO:0000313" key="8">
    <source>
        <dbReference type="EMBL" id="MDI4643717.1"/>
    </source>
</evidence>
<keyword evidence="3" id="KW-0238">DNA-binding</keyword>
<dbReference type="PRINTS" id="PR00038">
    <property type="entry name" value="HTHLUXR"/>
</dbReference>
<keyword evidence="9" id="KW-1185">Reference proteome</keyword>
<keyword evidence="4" id="KW-0804">Transcription</keyword>
<dbReference type="InterPro" id="IPR011006">
    <property type="entry name" value="CheY-like_superfamily"/>
</dbReference>
<proteinExistence type="predicted"/>
<evidence type="ECO:0000256" key="5">
    <source>
        <dbReference type="PROSITE-ProRule" id="PRU00169"/>
    </source>
</evidence>
<keyword evidence="1 5" id="KW-0597">Phosphoprotein</keyword>
<evidence type="ECO:0000259" key="6">
    <source>
        <dbReference type="PROSITE" id="PS50043"/>
    </source>
</evidence>
<dbReference type="Proteomes" id="UP001161691">
    <property type="component" value="Unassembled WGS sequence"/>
</dbReference>
<dbReference type="PANTHER" id="PTHR43214">
    <property type="entry name" value="TWO-COMPONENT RESPONSE REGULATOR"/>
    <property type="match status" value="1"/>
</dbReference>
<dbReference type="Pfam" id="PF00196">
    <property type="entry name" value="GerE"/>
    <property type="match status" value="1"/>
</dbReference>
<name>A0ABT6TA63_9BACL</name>
<dbReference type="EMBL" id="JAGRPV010000001">
    <property type="protein sequence ID" value="MDI4643717.1"/>
    <property type="molecule type" value="Genomic_DNA"/>
</dbReference>
<organism evidence="8 9">
    <name type="scientific">Cohnella hashimotonis</name>
    <dbReference type="NCBI Taxonomy" id="2826895"/>
    <lineage>
        <taxon>Bacteria</taxon>
        <taxon>Bacillati</taxon>
        <taxon>Bacillota</taxon>
        <taxon>Bacilli</taxon>
        <taxon>Bacillales</taxon>
        <taxon>Paenibacillaceae</taxon>
        <taxon>Cohnella</taxon>
    </lineage>
</organism>
<dbReference type="InterPro" id="IPR000792">
    <property type="entry name" value="Tscrpt_reg_LuxR_C"/>
</dbReference>
<dbReference type="Gene3D" id="3.40.50.2300">
    <property type="match status" value="1"/>
</dbReference>